<keyword evidence="2 7" id="KW-0032">Aminotransferase</keyword>
<evidence type="ECO:0000256" key="4">
    <source>
        <dbReference type="ARBA" id="ARBA00022679"/>
    </source>
</evidence>
<comment type="cofactor">
    <cofactor evidence="1 7">
        <name>pyridoxal 5'-phosphate</name>
        <dbReference type="ChEBI" id="CHEBI:597326"/>
    </cofactor>
</comment>
<dbReference type="InterPro" id="IPR005861">
    <property type="entry name" value="HisP_aminotrans"/>
</dbReference>
<dbReference type="Proteomes" id="UP000057043">
    <property type="component" value="Unassembled WGS sequence"/>
</dbReference>
<comment type="catalytic activity">
    <reaction evidence="7">
        <text>L-histidinol phosphate + 2-oxoglutarate = 3-(imidazol-4-yl)-2-oxopropyl phosphate + L-glutamate</text>
        <dbReference type="Rhea" id="RHEA:23744"/>
        <dbReference type="ChEBI" id="CHEBI:16810"/>
        <dbReference type="ChEBI" id="CHEBI:29985"/>
        <dbReference type="ChEBI" id="CHEBI:57766"/>
        <dbReference type="ChEBI" id="CHEBI:57980"/>
        <dbReference type="EC" id="2.6.1.9"/>
    </reaction>
</comment>
<name>A0A117MCZ3_9EURY</name>
<evidence type="ECO:0000256" key="2">
    <source>
        <dbReference type="ARBA" id="ARBA00022576"/>
    </source>
</evidence>
<proteinExistence type="inferred from homology"/>
<dbReference type="GO" id="GO:0030170">
    <property type="term" value="F:pyridoxal phosphate binding"/>
    <property type="evidence" value="ECO:0007669"/>
    <property type="project" value="InterPro"/>
</dbReference>
<dbReference type="CDD" id="cd00609">
    <property type="entry name" value="AAT_like"/>
    <property type="match status" value="1"/>
</dbReference>
<dbReference type="UniPathway" id="UPA00031">
    <property type="reaction ID" value="UER00012"/>
</dbReference>
<dbReference type="Pfam" id="PF00155">
    <property type="entry name" value="Aminotran_1_2"/>
    <property type="match status" value="1"/>
</dbReference>
<keyword evidence="6 7" id="KW-0368">Histidine biosynthesis</keyword>
<evidence type="ECO:0000313" key="9">
    <source>
        <dbReference type="EMBL" id="KUK44883.1"/>
    </source>
</evidence>
<keyword evidence="5 7" id="KW-0663">Pyridoxal phosphate</keyword>
<feature type="modified residue" description="N6-(pyridoxal phosphate)lysine" evidence="7">
    <location>
        <position position="177"/>
    </location>
</feature>
<dbReference type="Proteomes" id="UP000053961">
    <property type="component" value="Unassembled WGS sequence"/>
</dbReference>
<dbReference type="Gene3D" id="3.40.640.10">
    <property type="entry name" value="Type I PLP-dependent aspartate aminotransferase-like (Major domain)"/>
    <property type="match status" value="1"/>
</dbReference>
<dbReference type="PATRIC" id="fig|301375.6.peg.304"/>
<organism evidence="10 11">
    <name type="scientific">Methanothrix harundinacea</name>
    <dbReference type="NCBI Taxonomy" id="301375"/>
    <lineage>
        <taxon>Archaea</taxon>
        <taxon>Methanobacteriati</taxon>
        <taxon>Methanobacteriota</taxon>
        <taxon>Stenosarchaea group</taxon>
        <taxon>Methanomicrobia</taxon>
        <taxon>Methanotrichales</taxon>
        <taxon>Methanotrichaceae</taxon>
        <taxon>Methanothrix</taxon>
    </lineage>
</organism>
<evidence type="ECO:0000256" key="1">
    <source>
        <dbReference type="ARBA" id="ARBA00001933"/>
    </source>
</evidence>
<evidence type="ECO:0000256" key="5">
    <source>
        <dbReference type="ARBA" id="ARBA00022898"/>
    </source>
</evidence>
<comment type="similarity">
    <text evidence="7">Belongs to the class-II pyridoxal-phosphate-dependent aminotransferase family. Histidinol-phosphate aminotransferase subfamily.</text>
</comment>
<feature type="domain" description="Aminotransferase class I/classII large" evidence="8">
    <location>
        <begin position="1"/>
        <end position="308"/>
    </location>
</feature>
<comment type="caution">
    <text evidence="10">The sequence shown here is derived from an EMBL/GenBank/DDBJ whole genome shotgun (WGS) entry which is preliminary data.</text>
</comment>
<keyword evidence="4 7" id="KW-0808">Transferase</keyword>
<dbReference type="InterPro" id="IPR015422">
    <property type="entry name" value="PyrdxlP-dep_Trfase_small"/>
</dbReference>
<reference evidence="10" key="1">
    <citation type="journal article" date="2015" name="MBio">
        <title>Genome-resolved metagenomic analysis reveals roles for candidate phyla and other microbial community members in biogeochemical transformations in oil reservoirs.</title>
        <authorList>
            <person name="Hu P."/>
            <person name="Tom L."/>
            <person name="Singh A."/>
            <person name="Thomas B.C."/>
            <person name="Baker B.J."/>
            <person name="Piceno Y.M."/>
            <person name="Andersen G.L."/>
            <person name="Banfield J.F."/>
        </authorList>
    </citation>
    <scope>NUCLEOTIDE SEQUENCE [LARGE SCALE GENOMIC DNA]</scope>
    <source>
        <strain evidence="10">56_747</strain>
    </source>
</reference>
<dbReference type="Gene3D" id="3.90.1150.10">
    <property type="entry name" value="Aspartate Aminotransferase, domain 1"/>
    <property type="match status" value="1"/>
</dbReference>
<dbReference type="EMBL" id="LGHB01000003">
    <property type="protein sequence ID" value="KUK97241.1"/>
    <property type="molecule type" value="Genomic_DNA"/>
</dbReference>
<dbReference type="GO" id="GO:0004400">
    <property type="term" value="F:histidinol-phosphate transaminase activity"/>
    <property type="evidence" value="ECO:0007669"/>
    <property type="project" value="UniProtKB-UniRule"/>
</dbReference>
<comment type="pathway">
    <text evidence="7">Amino-acid biosynthesis; L-histidine biosynthesis; L-histidine from 5-phospho-alpha-D-ribose 1-diphosphate: step 7/9.</text>
</comment>
<evidence type="ECO:0000313" key="10">
    <source>
        <dbReference type="EMBL" id="KUK97241.1"/>
    </source>
</evidence>
<evidence type="ECO:0000313" key="12">
    <source>
        <dbReference type="Proteomes" id="UP000057043"/>
    </source>
</evidence>
<dbReference type="GO" id="GO:0000105">
    <property type="term" value="P:L-histidine biosynthetic process"/>
    <property type="evidence" value="ECO:0007669"/>
    <property type="project" value="UniProtKB-UniRule"/>
</dbReference>
<dbReference type="EMBL" id="LGFT01000012">
    <property type="protein sequence ID" value="KUK44883.1"/>
    <property type="molecule type" value="Genomic_DNA"/>
</dbReference>
<dbReference type="NCBIfam" id="TIGR01141">
    <property type="entry name" value="hisC"/>
    <property type="match status" value="1"/>
</dbReference>
<dbReference type="PANTHER" id="PTHR42885">
    <property type="entry name" value="HISTIDINOL-PHOSPHATE AMINOTRANSFERASE-RELATED"/>
    <property type="match status" value="1"/>
</dbReference>
<dbReference type="SUPFAM" id="SSF53383">
    <property type="entry name" value="PLP-dependent transferases"/>
    <property type="match status" value="1"/>
</dbReference>
<evidence type="ECO:0000259" key="8">
    <source>
        <dbReference type="Pfam" id="PF00155"/>
    </source>
</evidence>
<protein>
    <recommendedName>
        <fullName evidence="7">Histidinol-phosphate aminotransferase</fullName>
        <ecNumber evidence="7">2.6.1.9</ecNumber>
    </recommendedName>
    <alternativeName>
        <fullName evidence="7">Imidazole acetol-phosphate transaminase</fullName>
    </alternativeName>
</protein>
<evidence type="ECO:0000313" key="11">
    <source>
        <dbReference type="Proteomes" id="UP000053961"/>
    </source>
</evidence>
<evidence type="ECO:0000256" key="7">
    <source>
        <dbReference type="HAMAP-Rule" id="MF_01023"/>
    </source>
</evidence>
<keyword evidence="3 7" id="KW-0028">Amino-acid biosynthesis</keyword>
<gene>
    <name evidence="7" type="primary">hisC</name>
    <name evidence="9" type="ORF">XD72_0709</name>
    <name evidence="10" type="ORF">XE07_0396</name>
</gene>
<evidence type="ECO:0000256" key="6">
    <source>
        <dbReference type="ARBA" id="ARBA00023102"/>
    </source>
</evidence>
<dbReference type="EC" id="2.6.1.9" evidence="7"/>
<dbReference type="AlphaFoldDB" id="A0A117MCZ3"/>
<evidence type="ECO:0000256" key="3">
    <source>
        <dbReference type="ARBA" id="ARBA00022605"/>
    </source>
</evidence>
<dbReference type="PANTHER" id="PTHR42885:SF2">
    <property type="entry name" value="HISTIDINOL-PHOSPHATE AMINOTRANSFERASE"/>
    <property type="match status" value="1"/>
</dbReference>
<dbReference type="InterPro" id="IPR015424">
    <property type="entry name" value="PyrdxlP-dep_Trfase"/>
</dbReference>
<dbReference type="InterPro" id="IPR015421">
    <property type="entry name" value="PyrdxlP-dep_Trfase_major"/>
</dbReference>
<accession>A0A117MCZ3</accession>
<dbReference type="HAMAP" id="MF_01023">
    <property type="entry name" value="HisC_aminotrans_2"/>
    <property type="match status" value="1"/>
</dbReference>
<reference evidence="11 12" key="2">
    <citation type="journal article" date="2015" name="MBio">
        <title>Genome-Resolved Metagenomic Analysis Reveals Roles for Candidate Phyla and Other Microbial Community Members in Biogeochemical Transformations in Oil Reservoirs.</title>
        <authorList>
            <person name="Hu P."/>
            <person name="Tom L."/>
            <person name="Singh A."/>
            <person name="Thomas B.C."/>
            <person name="Baker B.J."/>
            <person name="Piceno Y.M."/>
            <person name="Andersen G.L."/>
            <person name="Banfield J.F."/>
        </authorList>
    </citation>
    <scope>NUCLEOTIDE SEQUENCE [LARGE SCALE GENOMIC DNA]</scope>
    <source>
        <strain evidence="9">57_489</strain>
    </source>
</reference>
<dbReference type="InterPro" id="IPR004839">
    <property type="entry name" value="Aminotransferase_I/II_large"/>
</dbReference>
<sequence>MKLGSNENPYGPSPRVFEAIASVRPERYPETEGLIDALADYAWTLPENVLIGAGMDGVMDTITRLFLDPGDRVLIYPPTFSYYEILTVTAGAEPVFLSWGAGFDVPTEVPDGIKIVFICSPNNPTGDMIPEKTLRSIVETTDGVVFLDEAYAEFSDQNFLPLASEYENLVVGRTTSKAFGLAGMRLGYAAAPDWIAREYRRAAPPFFGITTPSVAAGIVALEDIEYMRRSVKAIRDERSRLRGAIPKFRPSGGNFLYLETEEPSGKVAEKMLRRGVIVRDCFSFRGAGDHAVRVTVGTPAENDRFIEAYGEVCGSP</sequence>